<accession>A0A430KLC7</accession>
<comment type="caution">
    <text evidence="2">The sequence shown here is derived from an EMBL/GenBank/DDBJ whole genome shotgun (WGS) entry which is preliminary data.</text>
</comment>
<dbReference type="NCBIfam" id="TIGR04490">
    <property type="entry name" value="SoxZ_true"/>
    <property type="match status" value="1"/>
</dbReference>
<organism evidence="2 3">
    <name type="scientific">Amphritea opalescens</name>
    <dbReference type="NCBI Taxonomy" id="2490544"/>
    <lineage>
        <taxon>Bacteria</taxon>
        <taxon>Pseudomonadati</taxon>
        <taxon>Pseudomonadota</taxon>
        <taxon>Gammaproteobacteria</taxon>
        <taxon>Oceanospirillales</taxon>
        <taxon>Oceanospirillaceae</taxon>
        <taxon>Amphritea</taxon>
    </lineage>
</organism>
<dbReference type="Proteomes" id="UP000283087">
    <property type="component" value="Unassembled WGS sequence"/>
</dbReference>
<dbReference type="SUPFAM" id="SSF81296">
    <property type="entry name" value="E set domains"/>
    <property type="match status" value="1"/>
</dbReference>
<keyword evidence="3" id="KW-1185">Reference proteome</keyword>
<dbReference type="Pfam" id="PF08770">
    <property type="entry name" value="SoxZ"/>
    <property type="match status" value="1"/>
</dbReference>
<evidence type="ECO:0000313" key="2">
    <source>
        <dbReference type="EMBL" id="RTE64281.1"/>
    </source>
</evidence>
<dbReference type="InterPro" id="IPR030995">
    <property type="entry name" value="SoxZ"/>
</dbReference>
<protein>
    <submittedName>
        <fullName evidence="2">Thiosulfate oxidation carrier complex protein SoxZ</fullName>
    </submittedName>
</protein>
<dbReference type="InterPro" id="IPR014880">
    <property type="entry name" value="SoxZ_dom"/>
</dbReference>
<reference evidence="2 3" key="1">
    <citation type="submission" date="2018-11" db="EMBL/GenBank/DDBJ databases">
        <title>The draft genome sequence of Amphritea opalescens ANRC-JH13T.</title>
        <authorList>
            <person name="Fang Z."/>
            <person name="Zhang Y."/>
            <person name="Han X."/>
        </authorList>
    </citation>
    <scope>NUCLEOTIDE SEQUENCE [LARGE SCALE GENOMIC DNA]</scope>
    <source>
        <strain evidence="2 3">ANRC-JH13</strain>
    </source>
</reference>
<dbReference type="InterPro" id="IPR014756">
    <property type="entry name" value="Ig_E-set"/>
</dbReference>
<dbReference type="OrthoDB" id="9795530at2"/>
<evidence type="ECO:0000259" key="1">
    <source>
        <dbReference type="Pfam" id="PF08770"/>
    </source>
</evidence>
<dbReference type="Gene3D" id="2.60.40.10">
    <property type="entry name" value="Immunoglobulins"/>
    <property type="match status" value="1"/>
</dbReference>
<feature type="domain" description="Sulphur oxidation protein SoxZ" evidence="1">
    <location>
        <begin position="8"/>
        <end position="101"/>
    </location>
</feature>
<sequence length="104" mass="11186">MTDIMTVKTKVSDQVTRVKMTANHPMHDGLGFDEITEERIPALFLQQVTVLHAGEMVFSANLSVAVASNPFLGFSFSGAVSGDELVINWVESSGNTGSQTVVIE</sequence>
<dbReference type="EMBL" id="RQXW01000029">
    <property type="protein sequence ID" value="RTE64281.1"/>
    <property type="molecule type" value="Genomic_DNA"/>
</dbReference>
<evidence type="ECO:0000313" key="3">
    <source>
        <dbReference type="Proteomes" id="UP000283087"/>
    </source>
</evidence>
<name>A0A430KLC7_9GAMM</name>
<dbReference type="RefSeq" id="WP_126160085.1">
    <property type="nucleotide sequence ID" value="NZ_RQXW01000029.1"/>
</dbReference>
<gene>
    <name evidence="2" type="primary">soxZ</name>
    <name evidence="2" type="ORF">EH243_18190</name>
</gene>
<proteinExistence type="predicted"/>
<dbReference type="AlphaFoldDB" id="A0A430KLC7"/>
<dbReference type="InterPro" id="IPR013783">
    <property type="entry name" value="Ig-like_fold"/>
</dbReference>